<evidence type="ECO:0000256" key="1">
    <source>
        <dbReference type="ARBA" id="ARBA00009684"/>
    </source>
</evidence>
<evidence type="ECO:0000256" key="2">
    <source>
        <dbReference type="ARBA" id="ARBA00012052"/>
    </source>
</evidence>
<comment type="caution">
    <text evidence="13">The sequence shown here is derived from an EMBL/GenBank/DDBJ whole genome shotgun (WGS) entry which is preliminary data.</text>
</comment>
<dbReference type="InterPro" id="IPR020568">
    <property type="entry name" value="Ribosomal_Su5_D2-typ_SF"/>
</dbReference>
<evidence type="ECO:0000259" key="12">
    <source>
        <dbReference type="Pfam" id="PF08544"/>
    </source>
</evidence>
<evidence type="ECO:0000259" key="11">
    <source>
        <dbReference type="Pfam" id="PF00288"/>
    </source>
</evidence>
<feature type="domain" description="GHMP kinase C-terminal" evidence="12">
    <location>
        <begin position="199"/>
        <end position="255"/>
    </location>
</feature>
<evidence type="ECO:0000256" key="7">
    <source>
        <dbReference type="ARBA" id="ARBA00022840"/>
    </source>
</evidence>
<feature type="active site" evidence="10">
    <location>
        <position position="5"/>
    </location>
</feature>
<dbReference type="EMBL" id="JBHRTS010000004">
    <property type="protein sequence ID" value="MFC3194569.1"/>
    <property type="molecule type" value="Genomic_DNA"/>
</dbReference>
<evidence type="ECO:0000313" key="13">
    <source>
        <dbReference type="EMBL" id="MFC3194569.1"/>
    </source>
</evidence>
<comment type="catalytic activity">
    <reaction evidence="10">
        <text>4-CDP-2-C-methyl-D-erythritol + ATP = 4-CDP-2-C-methyl-D-erythritol 2-phosphate + ADP + H(+)</text>
        <dbReference type="Rhea" id="RHEA:18437"/>
        <dbReference type="ChEBI" id="CHEBI:15378"/>
        <dbReference type="ChEBI" id="CHEBI:30616"/>
        <dbReference type="ChEBI" id="CHEBI:57823"/>
        <dbReference type="ChEBI" id="CHEBI:57919"/>
        <dbReference type="ChEBI" id="CHEBI:456216"/>
        <dbReference type="EC" id="2.7.1.148"/>
    </reaction>
</comment>
<dbReference type="EC" id="2.7.1.148" evidence="2 10"/>
<accession>A0ABV7J8W2</accession>
<sequence>MSPAKINLMLRILGQREDGYHNLQTLFQILDWGDDMTFQQVNQNGQCQIRITGFNDVPEEQNLIHQAAQLLRPMARKQSDWLIDVNKRIPQGAGLGGGSSNAAMTLLMMNGYWDCGLCQERLLQLGNQLGADVPLFIHGRAALAGGTGNELISCQFDTPWVLLLLPDIHISTARLFQHNDLRRNQQCIDTALLHHQDLWINDFFPLLLSIDQSLRQLYQQLHHLNPVRLSGTGSAMFVLCKSRAEAEAAQSQLPQGLRSVVVQAKAAHSTGVEKNQ</sequence>
<comment type="similarity">
    <text evidence="1 10">Belongs to the GHMP kinase family. IspE subfamily.</text>
</comment>
<keyword evidence="7 10" id="KW-0067">ATP-binding</keyword>
<comment type="function">
    <text evidence="10">Catalyzes the phosphorylation of the position 2 hydroxy group of 4-diphosphocytidyl-2C-methyl-D-erythritol.</text>
</comment>
<dbReference type="InterPro" id="IPR013750">
    <property type="entry name" value="GHMP_kinase_C_dom"/>
</dbReference>
<dbReference type="InterPro" id="IPR004424">
    <property type="entry name" value="IspE"/>
</dbReference>
<dbReference type="GO" id="GO:0050515">
    <property type="term" value="F:4-(cytidine 5'-diphospho)-2-C-methyl-D-erythritol kinase activity"/>
    <property type="evidence" value="ECO:0007669"/>
    <property type="project" value="UniProtKB-EC"/>
</dbReference>
<keyword evidence="8 10" id="KW-0414">Isoprene biosynthesis</keyword>
<evidence type="ECO:0000256" key="4">
    <source>
        <dbReference type="ARBA" id="ARBA00022679"/>
    </source>
</evidence>
<dbReference type="Proteomes" id="UP001595533">
    <property type="component" value="Unassembled WGS sequence"/>
</dbReference>
<keyword evidence="14" id="KW-1185">Reference proteome</keyword>
<evidence type="ECO:0000256" key="9">
    <source>
        <dbReference type="ARBA" id="ARBA00032554"/>
    </source>
</evidence>
<keyword evidence="4 10" id="KW-0808">Transferase</keyword>
<feature type="domain" description="GHMP kinase N-terminal" evidence="11">
    <location>
        <begin position="62"/>
        <end position="139"/>
    </location>
</feature>
<feature type="binding site" evidence="10">
    <location>
        <begin position="90"/>
        <end position="100"/>
    </location>
    <ligand>
        <name>ATP</name>
        <dbReference type="ChEBI" id="CHEBI:30616"/>
    </ligand>
</feature>
<evidence type="ECO:0000256" key="10">
    <source>
        <dbReference type="HAMAP-Rule" id="MF_00061"/>
    </source>
</evidence>
<evidence type="ECO:0000256" key="6">
    <source>
        <dbReference type="ARBA" id="ARBA00022777"/>
    </source>
</evidence>
<keyword evidence="5 10" id="KW-0547">Nucleotide-binding</keyword>
<name>A0ABV7J8W2_9GAMM</name>
<dbReference type="SUPFAM" id="SSF55060">
    <property type="entry name" value="GHMP Kinase, C-terminal domain"/>
    <property type="match status" value="1"/>
</dbReference>
<dbReference type="RefSeq" id="WP_157892794.1">
    <property type="nucleotide sequence ID" value="NZ_JBHRTS010000004.1"/>
</dbReference>
<evidence type="ECO:0000256" key="8">
    <source>
        <dbReference type="ARBA" id="ARBA00023229"/>
    </source>
</evidence>
<dbReference type="SUPFAM" id="SSF54211">
    <property type="entry name" value="Ribosomal protein S5 domain 2-like"/>
    <property type="match status" value="1"/>
</dbReference>
<evidence type="ECO:0000256" key="3">
    <source>
        <dbReference type="ARBA" id="ARBA00017473"/>
    </source>
</evidence>
<proteinExistence type="inferred from homology"/>
<dbReference type="InterPro" id="IPR036554">
    <property type="entry name" value="GHMP_kinase_C_sf"/>
</dbReference>
<dbReference type="PANTHER" id="PTHR43527:SF2">
    <property type="entry name" value="4-DIPHOSPHOCYTIDYL-2-C-METHYL-D-ERYTHRITOL KINASE, CHLOROPLASTIC"/>
    <property type="match status" value="1"/>
</dbReference>
<protein>
    <recommendedName>
        <fullName evidence="3 10">4-diphosphocytidyl-2-C-methyl-D-erythritol kinase</fullName>
        <shortName evidence="10">CMK</shortName>
        <ecNumber evidence="2 10">2.7.1.148</ecNumber>
    </recommendedName>
    <alternativeName>
        <fullName evidence="9 10">4-(cytidine-5'-diphospho)-2-C-methyl-D-erythritol kinase</fullName>
    </alternativeName>
</protein>
<dbReference type="NCBIfam" id="TIGR00154">
    <property type="entry name" value="ispE"/>
    <property type="match status" value="1"/>
</dbReference>
<dbReference type="Pfam" id="PF00288">
    <property type="entry name" value="GHMP_kinases_N"/>
    <property type="match status" value="1"/>
</dbReference>
<dbReference type="Gene3D" id="3.30.230.10">
    <property type="match status" value="1"/>
</dbReference>
<dbReference type="PIRSF" id="PIRSF010376">
    <property type="entry name" value="IspE"/>
    <property type="match status" value="1"/>
</dbReference>
<gene>
    <name evidence="10 13" type="primary">ispE</name>
    <name evidence="13" type="ORF">ACFODZ_10010</name>
</gene>
<dbReference type="HAMAP" id="MF_00061">
    <property type="entry name" value="IspE"/>
    <property type="match status" value="1"/>
</dbReference>
<dbReference type="InterPro" id="IPR014721">
    <property type="entry name" value="Ribsml_uS5_D2-typ_fold_subgr"/>
</dbReference>
<dbReference type="Gene3D" id="3.30.70.890">
    <property type="entry name" value="GHMP kinase, C-terminal domain"/>
    <property type="match status" value="1"/>
</dbReference>
<feature type="active site" evidence="10">
    <location>
        <position position="132"/>
    </location>
</feature>
<comment type="pathway">
    <text evidence="10">Isoprenoid biosynthesis; isopentenyl diphosphate biosynthesis via DXP pathway; isopentenyl diphosphate from 1-deoxy-D-xylulose 5-phosphate: step 3/6.</text>
</comment>
<organism evidence="13 14">
    <name type="scientific">Marinicella sediminis</name>
    <dbReference type="NCBI Taxonomy" id="1792834"/>
    <lineage>
        <taxon>Bacteria</taxon>
        <taxon>Pseudomonadati</taxon>
        <taxon>Pseudomonadota</taxon>
        <taxon>Gammaproteobacteria</taxon>
        <taxon>Lysobacterales</taxon>
        <taxon>Marinicellaceae</taxon>
        <taxon>Marinicella</taxon>
    </lineage>
</organism>
<keyword evidence="6 10" id="KW-0418">Kinase</keyword>
<dbReference type="Pfam" id="PF08544">
    <property type="entry name" value="GHMP_kinases_C"/>
    <property type="match status" value="1"/>
</dbReference>
<evidence type="ECO:0000313" key="14">
    <source>
        <dbReference type="Proteomes" id="UP001595533"/>
    </source>
</evidence>
<dbReference type="InterPro" id="IPR006204">
    <property type="entry name" value="GHMP_kinase_N_dom"/>
</dbReference>
<evidence type="ECO:0000256" key="5">
    <source>
        <dbReference type="ARBA" id="ARBA00022741"/>
    </source>
</evidence>
<dbReference type="PANTHER" id="PTHR43527">
    <property type="entry name" value="4-DIPHOSPHOCYTIDYL-2-C-METHYL-D-ERYTHRITOL KINASE, CHLOROPLASTIC"/>
    <property type="match status" value="1"/>
</dbReference>
<reference evidence="14" key="1">
    <citation type="journal article" date="2019" name="Int. J. Syst. Evol. Microbiol.">
        <title>The Global Catalogue of Microorganisms (GCM) 10K type strain sequencing project: providing services to taxonomists for standard genome sequencing and annotation.</title>
        <authorList>
            <consortium name="The Broad Institute Genomics Platform"/>
            <consortium name="The Broad Institute Genome Sequencing Center for Infectious Disease"/>
            <person name="Wu L."/>
            <person name="Ma J."/>
        </authorList>
    </citation>
    <scope>NUCLEOTIDE SEQUENCE [LARGE SCALE GENOMIC DNA]</scope>
    <source>
        <strain evidence="14">KCTC 42953</strain>
    </source>
</reference>